<dbReference type="PANTHER" id="PTHR42760">
    <property type="entry name" value="SHORT-CHAIN DEHYDROGENASES/REDUCTASES FAMILY MEMBER"/>
    <property type="match status" value="1"/>
</dbReference>
<comment type="caution">
    <text evidence="3">The sequence shown here is derived from an EMBL/GenBank/DDBJ whole genome shotgun (WGS) entry which is preliminary data.</text>
</comment>
<dbReference type="PRINTS" id="PR00081">
    <property type="entry name" value="GDHRDH"/>
</dbReference>
<dbReference type="InterPro" id="IPR002347">
    <property type="entry name" value="SDR_fam"/>
</dbReference>
<dbReference type="InterPro" id="IPR036291">
    <property type="entry name" value="NAD(P)-bd_dom_sf"/>
</dbReference>
<dbReference type="PRINTS" id="PR00080">
    <property type="entry name" value="SDRFAMILY"/>
</dbReference>
<dbReference type="PANTHER" id="PTHR42760:SF40">
    <property type="entry name" value="3-OXOACYL-[ACYL-CARRIER-PROTEIN] REDUCTASE, CHLOROPLASTIC"/>
    <property type="match status" value="1"/>
</dbReference>
<organism evidence="3 4">
    <name type="scientific">Fodinicurvata halophila</name>
    <dbReference type="NCBI Taxonomy" id="1419723"/>
    <lineage>
        <taxon>Bacteria</taxon>
        <taxon>Pseudomonadati</taxon>
        <taxon>Pseudomonadota</taxon>
        <taxon>Alphaproteobacteria</taxon>
        <taxon>Rhodospirillales</taxon>
        <taxon>Rhodovibrionaceae</taxon>
        <taxon>Fodinicurvata</taxon>
    </lineage>
</organism>
<reference evidence="4" key="1">
    <citation type="journal article" date="2019" name="Int. J. Syst. Evol. Microbiol.">
        <title>The Global Catalogue of Microorganisms (GCM) 10K type strain sequencing project: providing services to taxonomists for standard genome sequencing and annotation.</title>
        <authorList>
            <consortium name="The Broad Institute Genomics Platform"/>
            <consortium name="The Broad Institute Genome Sequencing Center for Infectious Disease"/>
            <person name="Wu L."/>
            <person name="Ma J."/>
        </authorList>
    </citation>
    <scope>NUCLEOTIDE SEQUENCE [LARGE SCALE GENOMIC DNA]</scope>
    <source>
        <strain evidence="4">CECT 8472</strain>
    </source>
</reference>
<keyword evidence="4" id="KW-1185">Reference proteome</keyword>
<comment type="similarity">
    <text evidence="1">Belongs to the short-chain dehydrogenases/reductases (SDR) family.</text>
</comment>
<dbReference type="EMBL" id="JBHSCW010000010">
    <property type="protein sequence ID" value="MFC4352884.1"/>
    <property type="molecule type" value="Genomic_DNA"/>
</dbReference>
<dbReference type="CDD" id="cd05233">
    <property type="entry name" value="SDR_c"/>
    <property type="match status" value="1"/>
</dbReference>
<sequence length="249" mass="25737">MTIPVLMVTGGSRGIGAAVSRLAARRGYDVCVNYSRDAEGAEAVVRDIQALGRRAIAVQGDVSDAEAVKVLFDSCDLQLGPLAALVNCAGVTGRLSSLAETTPETIRRTIDINLTGTLYCCREAVQRMSLKRDGAGGVIINISSPSAYNGAPGEFVWYAASKGGVDSLTLGLARECAEDGIRVNAVAPGLTETDLHASGGVPDRAVRLAPQIPLKRAATPDEIADPVVYLLGPGAGYVTGATLRVTGGR</sequence>
<dbReference type="SMART" id="SM00822">
    <property type="entry name" value="PKS_KR"/>
    <property type="match status" value="1"/>
</dbReference>
<dbReference type="Proteomes" id="UP001595799">
    <property type="component" value="Unassembled WGS sequence"/>
</dbReference>
<proteinExistence type="inferred from homology"/>
<dbReference type="PROSITE" id="PS00061">
    <property type="entry name" value="ADH_SHORT"/>
    <property type="match status" value="1"/>
</dbReference>
<evidence type="ECO:0000313" key="3">
    <source>
        <dbReference type="EMBL" id="MFC4352884.1"/>
    </source>
</evidence>
<dbReference type="InterPro" id="IPR057326">
    <property type="entry name" value="KR_dom"/>
</dbReference>
<accession>A0ABV8UPB7</accession>
<dbReference type="Pfam" id="PF13561">
    <property type="entry name" value="adh_short_C2"/>
    <property type="match status" value="1"/>
</dbReference>
<name>A0ABV8UPB7_9PROT</name>
<protein>
    <submittedName>
        <fullName evidence="3">SDR family oxidoreductase</fullName>
    </submittedName>
</protein>
<evidence type="ECO:0000259" key="2">
    <source>
        <dbReference type="SMART" id="SM00822"/>
    </source>
</evidence>
<dbReference type="Gene3D" id="3.40.50.720">
    <property type="entry name" value="NAD(P)-binding Rossmann-like Domain"/>
    <property type="match status" value="1"/>
</dbReference>
<evidence type="ECO:0000256" key="1">
    <source>
        <dbReference type="ARBA" id="ARBA00006484"/>
    </source>
</evidence>
<feature type="domain" description="Ketoreductase" evidence="2">
    <location>
        <begin position="4"/>
        <end position="189"/>
    </location>
</feature>
<evidence type="ECO:0000313" key="4">
    <source>
        <dbReference type="Proteomes" id="UP001595799"/>
    </source>
</evidence>
<dbReference type="InterPro" id="IPR020904">
    <property type="entry name" value="Sc_DH/Rdtase_CS"/>
</dbReference>
<dbReference type="RefSeq" id="WP_382423262.1">
    <property type="nucleotide sequence ID" value="NZ_JBHSCW010000010.1"/>
</dbReference>
<dbReference type="SUPFAM" id="SSF51735">
    <property type="entry name" value="NAD(P)-binding Rossmann-fold domains"/>
    <property type="match status" value="1"/>
</dbReference>
<gene>
    <name evidence="3" type="ORF">ACFOW6_15135</name>
</gene>